<dbReference type="Proteomes" id="UP000323380">
    <property type="component" value="Unassembled WGS sequence"/>
</dbReference>
<keyword evidence="1" id="KW-0812">Transmembrane</keyword>
<gene>
    <name evidence="2" type="ORF">FXF69_35925</name>
</gene>
<dbReference type="RefSeq" id="WP_067886924.1">
    <property type="nucleotide sequence ID" value="NZ_VSFG01000010.1"/>
</dbReference>
<dbReference type="STRING" id="1220554.GCA_001552135_01526"/>
<keyword evidence="1" id="KW-1133">Transmembrane helix</keyword>
<keyword evidence="3" id="KW-1185">Reference proteome</keyword>
<reference evidence="2 3" key="1">
    <citation type="submission" date="2019-08" db="EMBL/GenBank/DDBJ databases">
        <title>Actinomadura sp. nov. CYP1-5 isolated from mountain soil.</title>
        <authorList>
            <person name="Songsumanus A."/>
            <person name="Kuncharoen N."/>
            <person name="Kudo T."/>
            <person name="Yuki M."/>
            <person name="Igarashi Y."/>
            <person name="Tanasupawat S."/>
        </authorList>
    </citation>
    <scope>NUCLEOTIDE SEQUENCE [LARGE SCALE GENOMIC DNA]</scope>
    <source>
        <strain evidence="2 3">JCM 14158</strain>
    </source>
</reference>
<evidence type="ECO:0000313" key="3">
    <source>
        <dbReference type="Proteomes" id="UP000323380"/>
    </source>
</evidence>
<feature type="transmembrane region" description="Helical" evidence="1">
    <location>
        <begin position="154"/>
        <end position="176"/>
    </location>
</feature>
<dbReference type="InterPro" id="IPR038750">
    <property type="entry name" value="YczE/YyaS-like"/>
</dbReference>
<dbReference type="PANTHER" id="PTHR40078:SF1">
    <property type="entry name" value="INTEGRAL MEMBRANE PROTEIN"/>
    <property type="match status" value="1"/>
</dbReference>
<proteinExistence type="predicted"/>
<name>A0A5D0NAY3_9ACTN</name>
<evidence type="ECO:0000313" key="2">
    <source>
        <dbReference type="EMBL" id="TYB41499.1"/>
    </source>
</evidence>
<feature type="transmembrane region" description="Helical" evidence="1">
    <location>
        <begin position="104"/>
        <end position="126"/>
    </location>
</feature>
<dbReference type="Pfam" id="PF19700">
    <property type="entry name" value="DUF6198"/>
    <property type="match status" value="1"/>
</dbReference>
<sequence>MALLARRLVQLYLGLALYGLGIALQVSSGLGNDPWDVLHQGLSRRLGLSIGVWIIIVGALVMLAWIPLRQRPGIGTISNVVLIGVFTDLFLWLLPAPDALAARWAFLVAAVLVGGFATGCYIGAGLGPGPRDGLMTGLAARGHSIRAVRTGIELSVLAAGWLLGGTVGLGTVLYAVSIGPLTHVLLPALTIRTPPAAPAARPEPEPEPVRG</sequence>
<evidence type="ECO:0008006" key="4">
    <source>
        <dbReference type="Google" id="ProtNLM"/>
    </source>
</evidence>
<dbReference type="AlphaFoldDB" id="A0A5D0NAY3"/>
<protein>
    <recommendedName>
        <fullName evidence="4">YitT family protein</fullName>
    </recommendedName>
</protein>
<keyword evidence="1" id="KW-0472">Membrane</keyword>
<organism evidence="2 3">
    <name type="scientific">Actinomadura chibensis</name>
    <dbReference type="NCBI Taxonomy" id="392828"/>
    <lineage>
        <taxon>Bacteria</taxon>
        <taxon>Bacillati</taxon>
        <taxon>Actinomycetota</taxon>
        <taxon>Actinomycetes</taxon>
        <taxon>Streptosporangiales</taxon>
        <taxon>Thermomonosporaceae</taxon>
        <taxon>Actinomadura</taxon>
    </lineage>
</organism>
<feature type="transmembrane region" description="Helical" evidence="1">
    <location>
        <begin position="73"/>
        <end position="92"/>
    </location>
</feature>
<evidence type="ECO:0000256" key="1">
    <source>
        <dbReference type="SAM" id="Phobius"/>
    </source>
</evidence>
<feature type="transmembrane region" description="Helical" evidence="1">
    <location>
        <begin position="47"/>
        <end position="66"/>
    </location>
</feature>
<dbReference type="EMBL" id="VSFG01000010">
    <property type="protein sequence ID" value="TYB41499.1"/>
    <property type="molecule type" value="Genomic_DNA"/>
</dbReference>
<accession>A0A5D0NAY3</accession>
<comment type="caution">
    <text evidence="2">The sequence shown here is derived from an EMBL/GenBank/DDBJ whole genome shotgun (WGS) entry which is preliminary data.</text>
</comment>
<dbReference type="PANTHER" id="PTHR40078">
    <property type="entry name" value="INTEGRAL MEMBRANE PROTEIN-RELATED"/>
    <property type="match status" value="1"/>
</dbReference>